<sequence>MAVRFDKVAIIGTGHVGATAAYAMMLRGLFTQILLIDADGPRAQAEALDIADANALARPAHVLRGDYRDAGDAAIVVITAGATTHGEESRLSVAGRSAAIVADCARRVVEAGFGGVMIVASNPVDAMAQVAQRASGLPVGQVIGTGTLLDSARFRRRLADRLGVAPVSVEGQVLGEHGDSEVAVFSGVRIGGVTLDQFRGGAVLDRAELAHETMRAGYAINYGKGHTSYGVATAIVRLCEAVRRDEQVVLPVSTLAHGECGVAGVYLSLPCVIGALGVSRVLAPDLDAEERAALQASAAVLQGIMDGLETMDGREN</sequence>
<evidence type="ECO:0000256" key="3">
    <source>
        <dbReference type="ARBA" id="ARBA00023027"/>
    </source>
</evidence>
<dbReference type="PIRSF" id="PIRSF000102">
    <property type="entry name" value="Lac_mal_DH"/>
    <property type="match status" value="1"/>
</dbReference>
<dbReference type="eggNOG" id="COG0039">
    <property type="taxonomic scope" value="Bacteria"/>
</dbReference>
<dbReference type="PANTHER" id="PTHR43128:SF16">
    <property type="entry name" value="L-LACTATE DEHYDROGENASE"/>
    <property type="match status" value="1"/>
</dbReference>
<name>A0A084ES97_SPHYA</name>
<dbReference type="InterPro" id="IPR001557">
    <property type="entry name" value="L-lactate/malate_DH"/>
</dbReference>
<dbReference type="InterPro" id="IPR001236">
    <property type="entry name" value="Lactate/malate_DH_N"/>
</dbReference>
<dbReference type="Gene3D" id="3.90.110.10">
    <property type="entry name" value="Lactate dehydrogenase/glycoside hydrolase, family 4, C-terminal"/>
    <property type="match status" value="1"/>
</dbReference>
<dbReference type="PANTHER" id="PTHR43128">
    <property type="entry name" value="L-2-HYDROXYCARBOXYLATE DEHYDROGENASE (NAD(P)(+))"/>
    <property type="match status" value="1"/>
</dbReference>
<feature type="binding site" evidence="5">
    <location>
        <position position="37"/>
    </location>
    <ligand>
        <name>NAD(+)</name>
        <dbReference type="ChEBI" id="CHEBI:57540"/>
    </ligand>
</feature>
<dbReference type="Pfam" id="PF00056">
    <property type="entry name" value="Ldh_1_N"/>
    <property type="match status" value="1"/>
</dbReference>
<dbReference type="GO" id="GO:0004459">
    <property type="term" value="F:L-lactate dehydrogenase (NAD+) activity"/>
    <property type="evidence" value="ECO:0007669"/>
    <property type="project" value="InterPro"/>
</dbReference>
<accession>A0A084ES97</accession>
<keyword evidence="2 6" id="KW-0560">Oxidoreductase</keyword>
<reference evidence="9 10" key="1">
    <citation type="submission" date="2014-03" db="EMBL/GenBank/DDBJ databases">
        <title>Genome sequence of Sphingobium yanoikuyae B1.</title>
        <authorList>
            <person name="Gan H.M."/>
            <person name="Gan H.Y."/>
            <person name="Savka M.A."/>
        </authorList>
    </citation>
    <scope>NUCLEOTIDE SEQUENCE [LARGE SCALE GENOMIC DNA]</scope>
    <source>
        <strain evidence="9 10">B1</strain>
    </source>
</reference>
<comment type="caution">
    <text evidence="9">The sequence shown here is derived from an EMBL/GenBank/DDBJ whole genome shotgun (WGS) entry which is preliminary data.</text>
</comment>
<dbReference type="PROSITE" id="PS00064">
    <property type="entry name" value="L_LDH"/>
    <property type="match status" value="1"/>
</dbReference>
<feature type="active site" description="Proton acceptor" evidence="4">
    <location>
        <position position="177"/>
    </location>
</feature>
<dbReference type="AlphaFoldDB" id="A0A084ES97"/>
<dbReference type="InterPro" id="IPR015955">
    <property type="entry name" value="Lactate_DH/Glyco_Ohase_4_C"/>
</dbReference>
<feature type="binding site" evidence="5">
    <location>
        <begin position="12"/>
        <end position="17"/>
    </location>
    <ligand>
        <name>NAD(+)</name>
        <dbReference type="ChEBI" id="CHEBI:57540"/>
    </ligand>
</feature>
<evidence type="ECO:0000256" key="4">
    <source>
        <dbReference type="PIRSR" id="PIRSR000102-1"/>
    </source>
</evidence>
<evidence type="ECO:0000256" key="6">
    <source>
        <dbReference type="RuleBase" id="RU003369"/>
    </source>
</evidence>
<evidence type="ECO:0000313" key="10">
    <source>
        <dbReference type="Proteomes" id="UP000028534"/>
    </source>
</evidence>
<dbReference type="EMBL" id="JGVR01000003">
    <property type="protein sequence ID" value="KEZ20839.1"/>
    <property type="molecule type" value="Genomic_DNA"/>
</dbReference>
<dbReference type="InterPro" id="IPR036291">
    <property type="entry name" value="NAD(P)-bd_dom_sf"/>
</dbReference>
<comment type="function">
    <text evidence="1">Catalyzes the reversible oxidation of malate to oxaloacetate.</text>
</comment>
<evidence type="ECO:0000259" key="8">
    <source>
        <dbReference type="Pfam" id="PF02866"/>
    </source>
</evidence>
<evidence type="ECO:0000256" key="5">
    <source>
        <dbReference type="PIRSR" id="PIRSR000102-3"/>
    </source>
</evidence>
<gene>
    <name evidence="9" type="ORF">CP98_00880</name>
</gene>
<dbReference type="Proteomes" id="UP000028534">
    <property type="component" value="Unassembled WGS sequence"/>
</dbReference>
<dbReference type="PATRIC" id="fig|13690.10.peg.909"/>
<dbReference type="SUPFAM" id="SSF56327">
    <property type="entry name" value="LDH C-terminal domain-like"/>
    <property type="match status" value="1"/>
</dbReference>
<feature type="domain" description="Lactate/malate dehydrogenase C-terminal" evidence="8">
    <location>
        <begin position="147"/>
        <end position="306"/>
    </location>
</feature>
<organism evidence="9 10">
    <name type="scientific">Sphingobium yanoikuyae</name>
    <name type="common">Sphingomonas yanoikuyae</name>
    <dbReference type="NCBI Taxonomy" id="13690"/>
    <lineage>
        <taxon>Bacteria</taxon>
        <taxon>Pseudomonadati</taxon>
        <taxon>Pseudomonadota</taxon>
        <taxon>Alphaproteobacteria</taxon>
        <taxon>Sphingomonadales</taxon>
        <taxon>Sphingomonadaceae</taxon>
        <taxon>Sphingobium</taxon>
    </lineage>
</organism>
<dbReference type="GO" id="GO:0006089">
    <property type="term" value="P:lactate metabolic process"/>
    <property type="evidence" value="ECO:0007669"/>
    <property type="project" value="TreeGrafter"/>
</dbReference>
<dbReference type="SUPFAM" id="SSF51735">
    <property type="entry name" value="NAD(P)-binding Rossmann-fold domains"/>
    <property type="match status" value="1"/>
</dbReference>
<feature type="domain" description="Lactate/malate dehydrogenase N-terminal" evidence="7">
    <location>
        <begin position="7"/>
        <end position="144"/>
    </location>
</feature>
<evidence type="ECO:0000256" key="2">
    <source>
        <dbReference type="ARBA" id="ARBA00023002"/>
    </source>
</evidence>
<keyword evidence="3 5" id="KW-0520">NAD</keyword>
<dbReference type="RefSeq" id="WP_037517319.1">
    <property type="nucleotide sequence ID" value="NZ_JGVR01000003.1"/>
</dbReference>
<dbReference type="Gene3D" id="3.40.50.720">
    <property type="entry name" value="NAD(P)-binding Rossmann-like Domain"/>
    <property type="match status" value="1"/>
</dbReference>
<proteinExistence type="inferred from homology"/>
<dbReference type="InterPro" id="IPR022383">
    <property type="entry name" value="Lactate/malate_DH_C"/>
</dbReference>
<evidence type="ECO:0000259" key="7">
    <source>
        <dbReference type="Pfam" id="PF00056"/>
    </source>
</evidence>
<dbReference type="InterPro" id="IPR018177">
    <property type="entry name" value="L-lactate_DH_AS"/>
</dbReference>
<comment type="similarity">
    <text evidence="6">Belongs to the LDH/MDH superfamily.</text>
</comment>
<evidence type="ECO:0000313" key="9">
    <source>
        <dbReference type="EMBL" id="KEZ20839.1"/>
    </source>
</evidence>
<evidence type="ECO:0000256" key="1">
    <source>
        <dbReference type="ARBA" id="ARBA00003966"/>
    </source>
</evidence>
<protein>
    <submittedName>
        <fullName evidence="9">L-lactate dehydrogenase</fullName>
    </submittedName>
</protein>
<dbReference type="PRINTS" id="PR00086">
    <property type="entry name" value="LLDHDRGNASE"/>
</dbReference>
<dbReference type="Pfam" id="PF02866">
    <property type="entry name" value="Ldh_1_C"/>
    <property type="match status" value="1"/>
</dbReference>